<comment type="caution">
    <text evidence="2">The sequence shown here is derived from an EMBL/GenBank/DDBJ whole genome shotgun (WGS) entry which is preliminary data.</text>
</comment>
<evidence type="ECO:0000313" key="3">
    <source>
        <dbReference type="Proteomes" id="UP000239485"/>
    </source>
</evidence>
<dbReference type="RefSeq" id="WP_211291120.1">
    <property type="nucleotide sequence ID" value="NZ_PTJD01000009.1"/>
</dbReference>
<name>A0A2S6II39_9ACTN</name>
<dbReference type="PANTHER" id="PTHR43102:SF2">
    <property type="entry name" value="GAF DOMAIN-CONTAINING PROTEIN"/>
    <property type="match status" value="1"/>
</dbReference>
<dbReference type="Proteomes" id="UP000239485">
    <property type="component" value="Unassembled WGS sequence"/>
</dbReference>
<dbReference type="InterPro" id="IPR003018">
    <property type="entry name" value="GAF"/>
</dbReference>
<feature type="domain" description="GAF" evidence="1">
    <location>
        <begin position="71"/>
        <end position="160"/>
    </location>
</feature>
<sequence length="169" mass="17601">MIDHSVALADYDRLAAIAVYDLDHPELRRRMDELSVRSARALGQPIGMVSVVLDSAMMVLGASGAPGLLESGGGIPVEWSFCATAVVERAPYVVPDAANDPVQHDNPLLLLAGGDACYAGVPVTTPQGHVVGAHCVIGLAPTEFTEADLAVLRAGAAEASALLEEYRRG</sequence>
<evidence type="ECO:0000313" key="2">
    <source>
        <dbReference type="EMBL" id="PPK93883.1"/>
    </source>
</evidence>
<protein>
    <submittedName>
        <fullName evidence="2">GAF domain-containing protein</fullName>
    </submittedName>
</protein>
<dbReference type="Gene3D" id="3.30.450.40">
    <property type="match status" value="1"/>
</dbReference>
<dbReference type="EMBL" id="PTJD01000009">
    <property type="protein sequence ID" value="PPK93883.1"/>
    <property type="molecule type" value="Genomic_DNA"/>
</dbReference>
<dbReference type="Pfam" id="PF01590">
    <property type="entry name" value="GAF"/>
    <property type="match status" value="1"/>
</dbReference>
<dbReference type="PANTHER" id="PTHR43102">
    <property type="entry name" value="SLR1143 PROTEIN"/>
    <property type="match status" value="1"/>
</dbReference>
<reference evidence="2 3" key="1">
    <citation type="submission" date="2018-02" db="EMBL/GenBank/DDBJ databases">
        <title>Genomic Encyclopedia of Archaeal and Bacterial Type Strains, Phase II (KMG-II): from individual species to whole genera.</title>
        <authorList>
            <person name="Goeker M."/>
        </authorList>
    </citation>
    <scope>NUCLEOTIDE SEQUENCE [LARGE SCALE GENOMIC DNA]</scope>
    <source>
        <strain evidence="2 3">DSM 22857</strain>
    </source>
</reference>
<organism evidence="2 3">
    <name type="scientific">Kineococcus xinjiangensis</name>
    <dbReference type="NCBI Taxonomy" id="512762"/>
    <lineage>
        <taxon>Bacteria</taxon>
        <taxon>Bacillati</taxon>
        <taxon>Actinomycetota</taxon>
        <taxon>Actinomycetes</taxon>
        <taxon>Kineosporiales</taxon>
        <taxon>Kineosporiaceae</taxon>
        <taxon>Kineococcus</taxon>
    </lineage>
</organism>
<accession>A0A2S6II39</accession>
<proteinExistence type="predicted"/>
<gene>
    <name evidence="2" type="ORF">CLV92_109161</name>
</gene>
<evidence type="ECO:0000259" key="1">
    <source>
        <dbReference type="Pfam" id="PF01590"/>
    </source>
</evidence>
<dbReference type="AlphaFoldDB" id="A0A2S6II39"/>
<dbReference type="InterPro" id="IPR029016">
    <property type="entry name" value="GAF-like_dom_sf"/>
</dbReference>
<keyword evidence="3" id="KW-1185">Reference proteome</keyword>
<dbReference type="SUPFAM" id="SSF55781">
    <property type="entry name" value="GAF domain-like"/>
    <property type="match status" value="1"/>
</dbReference>